<keyword evidence="1" id="KW-1133">Transmembrane helix</keyword>
<keyword evidence="3" id="KW-1185">Reference proteome</keyword>
<feature type="transmembrane region" description="Helical" evidence="1">
    <location>
        <begin position="33"/>
        <end position="52"/>
    </location>
</feature>
<dbReference type="AlphaFoldDB" id="A0A9P7YA20"/>
<keyword evidence="1" id="KW-0472">Membrane</keyword>
<name>A0A9P7YA20_9HELO</name>
<sequence length="76" mass="8367">PKSGLTSRLTNAISVRKMTLDGPYGGNLRLKDYHNVLLVAKGIGICGILAYAKQLVSWTAHPTYRRRVITGKLDID</sequence>
<proteinExistence type="predicted"/>
<gene>
    <name evidence="2" type="ORF">BJ875DRAFT_386393</name>
</gene>
<reference evidence="2" key="1">
    <citation type="journal article" date="2021" name="IMA Fungus">
        <title>Genomic characterization of three marine fungi, including Emericellopsis atlantica sp. nov. with signatures of a generalist lifestyle and marine biomass degradation.</title>
        <authorList>
            <person name="Hagestad O.C."/>
            <person name="Hou L."/>
            <person name="Andersen J.H."/>
            <person name="Hansen E.H."/>
            <person name="Altermark B."/>
            <person name="Li C."/>
            <person name="Kuhnert E."/>
            <person name="Cox R.J."/>
            <person name="Crous P.W."/>
            <person name="Spatafora J.W."/>
            <person name="Lail K."/>
            <person name="Amirebrahimi M."/>
            <person name="Lipzen A."/>
            <person name="Pangilinan J."/>
            <person name="Andreopoulos W."/>
            <person name="Hayes R.D."/>
            <person name="Ng V."/>
            <person name="Grigoriev I.V."/>
            <person name="Jackson S.A."/>
            <person name="Sutton T.D.S."/>
            <person name="Dobson A.D.W."/>
            <person name="Rama T."/>
        </authorList>
    </citation>
    <scope>NUCLEOTIDE SEQUENCE</scope>
    <source>
        <strain evidence="2">TRa018bII</strain>
    </source>
</reference>
<organism evidence="2 3">
    <name type="scientific">Amylocarpus encephaloides</name>
    <dbReference type="NCBI Taxonomy" id="45428"/>
    <lineage>
        <taxon>Eukaryota</taxon>
        <taxon>Fungi</taxon>
        <taxon>Dikarya</taxon>
        <taxon>Ascomycota</taxon>
        <taxon>Pezizomycotina</taxon>
        <taxon>Leotiomycetes</taxon>
        <taxon>Helotiales</taxon>
        <taxon>Helotiales incertae sedis</taxon>
        <taxon>Amylocarpus</taxon>
    </lineage>
</organism>
<evidence type="ECO:0000313" key="3">
    <source>
        <dbReference type="Proteomes" id="UP000824998"/>
    </source>
</evidence>
<evidence type="ECO:0000313" key="2">
    <source>
        <dbReference type="EMBL" id="KAG9229869.1"/>
    </source>
</evidence>
<dbReference type="EMBL" id="MU251724">
    <property type="protein sequence ID" value="KAG9229869.1"/>
    <property type="molecule type" value="Genomic_DNA"/>
</dbReference>
<dbReference type="SUPFAM" id="SSF52343">
    <property type="entry name" value="Ferredoxin reductase-like, C-terminal NADP-linked domain"/>
    <property type="match status" value="1"/>
</dbReference>
<feature type="non-terminal residue" evidence="2">
    <location>
        <position position="1"/>
    </location>
</feature>
<comment type="caution">
    <text evidence="2">The sequence shown here is derived from an EMBL/GenBank/DDBJ whole genome shotgun (WGS) entry which is preliminary data.</text>
</comment>
<evidence type="ECO:0000256" key="1">
    <source>
        <dbReference type="SAM" id="Phobius"/>
    </source>
</evidence>
<accession>A0A9P7YA20</accession>
<keyword evidence="1" id="KW-0812">Transmembrane</keyword>
<dbReference type="Proteomes" id="UP000824998">
    <property type="component" value="Unassembled WGS sequence"/>
</dbReference>
<protein>
    <submittedName>
        <fullName evidence="2">Uncharacterized protein</fullName>
    </submittedName>
</protein>
<dbReference type="InterPro" id="IPR039261">
    <property type="entry name" value="FNR_nucleotide-bd"/>
</dbReference>
<dbReference type="Gene3D" id="3.40.50.80">
    <property type="entry name" value="Nucleotide-binding domain of ferredoxin-NADP reductase (FNR) module"/>
    <property type="match status" value="1"/>
</dbReference>
<dbReference type="OrthoDB" id="4494341at2759"/>